<evidence type="ECO:0000256" key="2">
    <source>
        <dbReference type="ARBA" id="ARBA00022801"/>
    </source>
</evidence>
<evidence type="ECO:0000313" key="6">
    <source>
        <dbReference type="EMBL" id="VDK18766.1"/>
    </source>
</evidence>
<dbReference type="PANTHER" id="PTHR45961:SF9">
    <property type="entry name" value="DUAL SPECIFICITY PROTEIN PHOSPHATASE 14"/>
    <property type="match status" value="1"/>
</dbReference>
<dbReference type="CDD" id="cd14514">
    <property type="entry name" value="DUSP14-like"/>
    <property type="match status" value="1"/>
</dbReference>
<evidence type="ECO:0000259" key="5">
    <source>
        <dbReference type="PROSITE" id="PS50056"/>
    </source>
</evidence>
<dbReference type="GO" id="GO:0004721">
    <property type="term" value="F:phosphoprotein phosphatase activity"/>
    <property type="evidence" value="ECO:0007669"/>
    <property type="project" value="UniProtKB-KW"/>
</dbReference>
<dbReference type="InterPro" id="IPR020422">
    <property type="entry name" value="TYR_PHOSPHATASE_DUAL_dom"/>
</dbReference>
<dbReference type="Pfam" id="PF00782">
    <property type="entry name" value="DSPc"/>
    <property type="match status" value="1"/>
</dbReference>
<keyword evidence="3" id="KW-0904">Protein phosphatase</keyword>
<dbReference type="InterPro" id="IPR052103">
    <property type="entry name" value="Dual_spec_Phospatases"/>
</dbReference>
<dbReference type="PANTHER" id="PTHR45961">
    <property type="entry name" value="IP21249P"/>
    <property type="match status" value="1"/>
</dbReference>
<keyword evidence="7" id="KW-1185">Reference proteome</keyword>
<dbReference type="OrthoDB" id="5808789at2759"/>
<organism evidence="8">
    <name type="scientific">Anisakis simplex</name>
    <name type="common">Herring worm</name>
    <dbReference type="NCBI Taxonomy" id="6269"/>
    <lineage>
        <taxon>Eukaryota</taxon>
        <taxon>Metazoa</taxon>
        <taxon>Ecdysozoa</taxon>
        <taxon>Nematoda</taxon>
        <taxon>Chromadorea</taxon>
        <taxon>Rhabditida</taxon>
        <taxon>Spirurina</taxon>
        <taxon>Ascaridomorpha</taxon>
        <taxon>Ascaridoidea</taxon>
        <taxon>Anisakidae</taxon>
        <taxon>Anisakis</taxon>
        <taxon>Anisakis simplex complex</taxon>
    </lineage>
</organism>
<keyword evidence="2" id="KW-0378">Hydrolase</keyword>
<feature type="domain" description="Tyrosine-protein phosphatase" evidence="4">
    <location>
        <begin position="11"/>
        <end position="152"/>
    </location>
</feature>
<name>A0A0M3J207_ANISI</name>
<dbReference type="PROSITE" id="PS50054">
    <property type="entry name" value="TYR_PHOSPHATASE_DUAL"/>
    <property type="match status" value="1"/>
</dbReference>
<evidence type="ECO:0000256" key="1">
    <source>
        <dbReference type="ARBA" id="ARBA00008601"/>
    </source>
</evidence>
<accession>A0A0M3J207</accession>
<evidence type="ECO:0000256" key="3">
    <source>
        <dbReference type="ARBA" id="ARBA00022912"/>
    </source>
</evidence>
<comment type="similarity">
    <text evidence="1">Belongs to the protein-tyrosine phosphatase family. Non-receptor class dual specificity subfamily.</text>
</comment>
<dbReference type="InterPro" id="IPR016130">
    <property type="entry name" value="Tyr_Pase_AS"/>
</dbReference>
<dbReference type="SMART" id="SM00195">
    <property type="entry name" value="DSPc"/>
    <property type="match status" value="1"/>
</dbReference>
<dbReference type="PROSITE" id="PS00383">
    <property type="entry name" value="TYR_PHOSPHATASE_1"/>
    <property type="match status" value="1"/>
</dbReference>
<dbReference type="PROSITE" id="PS50056">
    <property type="entry name" value="TYR_PHOSPHATASE_2"/>
    <property type="match status" value="1"/>
</dbReference>
<reference evidence="6 7" key="2">
    <citation type="submission" date="2018-11" db="EMBL/GenBank/DDBJ databases">
        <authorList>
            <consortium name="Pathogen Informatics"/>
        </authorList>
    </citation>
    <scope>NUCLEOTIDE SEQUENCE [LARGE SCALE GENOMIC DNA]</scope>
</reference>
<dbReference type="EMBL" id="UYRR01001533">
    <property type="protein sequence ID" value="VDK18766.1"/>
    <property type="molecule type" value="Genomic_DNA"/>
</dbReference>
<sequence>MLFCVNEKNAQMTEVVSGLYICGVTALTAENMQKYNIALIVNATTEVPNARSLGSIARVKLWLEDTTKADLYPHLHLLCDQIEEAISQGANVLVHCVAGVSRSAAICLAFLVKYHNMSLRDAYFHMASRRPLVRPNLGFWRQLIAFEQEVTETCGSVRLVRLNDQLIPDVYVQPEEEKTTQRPSRISARPTKRHMKFMPALETLTEIAEAAA</sequence>
<dbReference type="AlphaFoldDB" id="A0A0M3J207"/>
<dbReference type="Proteomes" id="UP000267096">
    <property type="component" value="Unassembled WGS sequence"/>
</dbReference>
<dbReference type="InterPro" id="IPR000387">
    <property type="entry name" value="Tyr_Pase_dom"/>
</dbReference>
<dbReference type="WBParaSite" id="ASIM_0000156101-mRNA-1">
    <property type="protein sequence ID" value="ASIM_0000156101-mRNA-1"/>
    <property type="gene ID" value="ASIM_0000156101"/>
</dbReference>
<dbReference type="InterPro" id="IPR029021">
    <property type="entry name" value="Prot-tyrosine_phosphatase-like"/>
</dbReference>
<evidence type="ECO:0000313" key="7">
    <source>
        <dbReference type="Proteomes" id="UP000267096"/>
    </source>
</evidence>
<dbReference type="Gene3D" id="3.90.190.10">
    <property type="entry name" value="Protein tyrosine phosphatase superfamily"/>
    <property type="match status" value="1"/>
</dbReference>
<gene>
    <name evidence="6" type="ORF">ASIM_LOCUS1441</name>
</gene>
<dbReference type="GO" id="GO:0005737">
    <property type="term" value="C:cytoplasm"/>
    <property type="evidence" value="ECO:0007669"/>
    <property type="project" value="TreeGrafter"/>
</dbReference>
<feature type="domain" description="Tyrosine specific protein phosphatases" evidence="5">
    <location>
        <begin position="69"/>
        <end position="131"/>
    </location>
</feature>
<evidence type="ECO:0000259" key="4">
    <source>
        <dbReference type="PROSITE" id="PS50054"/>
    </source>
</evidence>
<proteinExistence type="inferred from homology"/>
<dbReference type="InterPro" id="IPR000340">
    <property type="entry name" value="Dual-sp_phosphatase_cat-dom"/>
</dbReference>
<dbReference type="SUPFAM" id="SSF52799">
    <property type="entry name" value="(Phosphotyrosine protein) phosphatases II"/>
    <property type="match status" value="1"/>
</dbReference>
<evidence type="ECO:0000313" key="8">
    <source>
        <dbReference type="WBParaSite" id="ASIM_0000156101-mRNA-1"/>
    </source>
</evidence>
<reference evidence="8" key="1">
    <citation type="submission" date="2017-02" db="UniProtKB">
        <authorList>
            <consortium name="WormBaseParasite"/>
        </authorList>
    </citation>
    <scope>IDENTIFICATION</scope>
</reference>
<protein>
    <submittedName>
        <fullName evidence="8">Dual specificity protein phosphatase 14</fullName>
    </submittedName>
</protein>